<feature type="compositionally biased region" description="Basic and acidic residues" evidence="1">
    <location>
        <begin position="325"/>
        <end position="365"/>
    </location>
</feature>
<feature type="compositionally biased region" description="Basic and acidic residues" evidence="1">
    <location>
        <begin position="69"/>
        <end position="86"/>
    </location>
</feature>
<feature type="region of interest" description="Disordered" evidence="1">
    <location>
        <begin position="1"/>
        <end position="122"/>
    </location>
</feature>
<accession>A0A6G1HTI2</accession>
<reference evidence="2" key="1">
    <citation type="journal article" date="2020" name="Stud. Mycol.">
        <title>101 Dothideomycetes genomes: a test case for predicting lifestyles and emergence of pathogens.</title>
        <authorList>
            <person name="Haridas S."/>
            <person name="Albert R."/>
            <person name="Binder M."/>
            <person name="Bloem J."/>
            <person name="Labutti K."/>
            <person name="Salamov A."/>
            <person name="Andreopoulos B."/>
            <person name="Baker S."/>
            <person name="Barry K."/>
            <person name="Bills G."/>
            <person name="Bluhm B."/>
            <person name="Cannon C."/>
            <person name="Castanera R."/>
            <person name="Culley D."/>
            <person name="Daum C."/>
            <person name="Ezra D."/>
            <person name="Gonzalez J."/>
            <person name="Henrissat B."/>
            <person name="Kuo A."/>
            <person name="Liang C."/>
            <person name="Lipzen A."/>
            <person name="Lutzoni F."/>
            <person name="Magnuson J."/>
            <person name="Mondo S."/>
            <person name="Nolan M."/>
            <person name="Ohm R."/>
            <person name="Pangilinan J."/>
            <person name="Park H.-J."/>
            <person name="Ramirez L."/>
            <person name="Alfaro M."/>
            <person name="Sun H."/>
            <person name="Tritt A."/>
            <person name="Yoshinaga Y."/>
            <person name="Zwiers L.-H."/>
            <person name="Turgeon B."/>
            <person name="Goodwin S."/>
            <person name="Spatafora J."/>
            <person name="Crous P."/>
            <person name="Grigoriev I."/>
        </authorList>
    </citation>
    <scope>NUCLEOTIDE SEQUENCE</scope>
    <source>
        <strain evidence="2">CBS 262.69</strain>
    </source>
</reference>
<feature type="compositionally biased region" description="Low complexity" evidence="1">
    <location>
        <begin position="9"/>
        <end position="21"/>
    </location>
</feature>
<feature type="compositionally biased region" description="Basic and acidic residues" evidence="1">
    <location>
        <begin position="193"/>
        <end position="208"/>
    </location>
</feature>
<feature type="region of interest" description="Disordered" evidence="1">
    <location>
        <begin position="160"/>
        <end position="256"/>
    </location>
</feature>
<evidence type="ECO:0000313" key="2">
    <source>
        <dbReference type="EMBL" id="KAF2399373.1"/>
    </source>
</evidence>
<evidence type="ECO:0000313" key="3">
    <source>
        <dbReference type="Proteomes" id="UP000799640"/>
    </source>
</evidence>
<dbReference type="AlphaFoldDB" id="A0A6G1HTI2"/>
<sequence length="365" mass="38998">MAKSKRTLAKAPKGVKGVAAGRISKKRKTGKKATGREAAQAASAPGANQLEGDSSSPPAEGLPAPPDFAKQDRLELDGTAKVKKGAEVATARPRSDSDGGDVDDSPPAEGLPGPPSFAKKDRVVLHELGQHAITGVSANSKKGMERVGYNSWDMVEVSPASLAGNRPPTPVLARKHRPAQPEFGQAATLKVPVESKGKERVEDSHQETDDLTSSPPTEGFPPPLNSNKGKQRASDNQEITDLTTPPTPSSLPTNFHAHTISLESRVARLESTLAAGSALGDVVSKIRAGSALGEVASKLAYLNSQKCIDDIDAEIKFKKASPLQEVEKQKKTEEGEKEAKRMKLRDDNERERKERCKKYGRDDLI</sequence>
<organism evidence="2 3">
    <name type="scientific">Trichodelitschia bisporula</name>
    <dbReference type="NCBI Taxonomy" id="703511"/>
    <lineage>
        <taxon>Eukaryota</taxon>
        <taxon>Fungi</taxon>
        <taxon>Dikarya</taxon>
        <taxon>Ascomycota</taxon>
        <taxon>Pezizomycotina</taxon>
        <taxon>Dothideomycetes</taxon>
        <taxon>Dothideomycetes incertae sedis</taxon>
        <taxon>Phaeotrichales</taxon>
        <taxon>Phaeotrichaceae</taxon>
        <taxon>Trichodelitschia</taxon>
    </lineage>
</organism>
<name>A0A6G1HTI2_9PEZI</name>
<feature type="compositionally biased region" description="Basic residues" evidence="1">
    <location>
        <begin position="23"/>
        <end position="33"/>
    </location>
</feature>
<feature type="compositionally biased region" description="Low complexity" evidence="1">
    <location>
        <begin position="36"/>
        <end position="47"/>
    </location>
</feature>
<evidence type="ECO:0000256" key="1">
    <source>
        <dbReference type="SAM" id="MobiDB-lite"/>
    </source>
</evidence>
<gene>
    <name evidence="2" type="ORF">EJ06DRAFT_557224</name>
</gene>
<feature type="region of interest" description="Disordered" evidence="1">
    <location>
        <begin position="319"/>
        <end position="365"/>
    </location>
</feature>
<protein>
    <submittedName>
        <fullName evidence="2">Uncharacterized protein</fullName>
    </submittedName>
</protein>
<dbReference type="EMBL" id="ML996697">
    <property type="protein sequence ID" value="KAF2399373.1"/>
    <property type="molecule type" value="Genomic_DNA"/>
</dbReference>
<dbReference type="Proteomes" id="UP000799640">
    <property type="component" value="Unassembled WGS sequence"/>
</dbReference>
<keyword evidence="3" id="KW-1185">Reference proteome</keyword>
<proteinExistence type="predicted"/>